<dbReference type="EMBL" id="CP036268">
    <property type="protein sequence ID" value="QDT39150.1"/>
    <property type="molecule type" value="Genomic_DNA"/>
</dbReference>
<evidence type="ECO:0000256" key="2">
    <source>
        <dbReference type="ARBA" id="ARBA00005811"/>
    </source>
</evidence>
<comment type="similarity">
    <text evidence="2 7">Belongs to the ExbD/TolR family.</text>
</comment>
<evidence type="ECO:0000313" key="8">
    <source>
        <dbReference type="EMBL" id="QDT39150.1"/>
    </source>
</evidence>
<keyword evidence="4 7" id="KW-0812">Transmembrane</keyword>
<keyword evidence="3" id="KW-1003">Cell membrane</keyword>
<dbReference type="InterPro" id="IPR003400">
    <property type="entry name" value="ExbD"/>
</dbReference>
<evidence type="ECO:0000256" key="1">
    <source>
        <dbReference type="ARBA" id="ARBA00004162"/>
    </source>
</evidence>
<dbReference type="GO" id="GO:0015031">
    <property type="term" value="P:protein transport"/>
    <property type="evidence" value="ECO:0007669"/>
    <property type="project" value="UniProtKB-KW"/>
</dbReference>
<reference evidence="8 9" key="1">
    <citation type="submission" date="2019-02" db="EMBL/GenBank/DDBJ databases">
        <title>Deep-cultivation of Planctomycetes and their phenomic and genomic characterization uncovers novel biology.</title>
        <authorList>
            <person name="Wiegand S."/>
            <person name="Jogler M."/>
            <person name="Boedeker C."/>
            <person name="Pinto D."/>
            <person name="Vollmers J."/>
            <person name="Rivas-Marin E."/>
            <person name="Kohn T."/>
            <person name="Peeters S.H."/>
            <person name="Heuer A."/>
            <person name="Rast P."/>
            <person name="Oberbeckmann S."/>
            <person name="Bunk B."/>
            <person name="Jeske O."/>
            <person name="Meyerdierks A."/>
            <person name="Storesund J.E."/>
            <person name="Kallscheuer N."/>
            <person name="Luecker S."/>
            <person name="Lage O.M."/>
            <person name="Pohl T."/>
            <person name="Merkel B.J."/>
            <person name="Hornburger P."/>
            <person name="Mueller R.-W."/>
            <person name="Bruemmer F."/>
            <person name="Labrenz M."/>
            <person name="Spormann A.M."/>
            <person name="Op den Camp H."/>
            <person name="Overmann J."/>
            <person name="Amann R."/>
            <person name="Jetten M.S.M."/>
            <person name="Mascher T."/>
            <person name="Medema M.H."/>
            <person name="Devos D.P."/>
            <person name="Kaster A.-K."/>
            <person name="Ovreas L."/>
            <person name="Rohde M."/>
            <person name="Galperin M.Y."/>
            <person name="Jogler C."/>
        </authorList>
    </citation>
    <scope>NUCLEOTIDE SEQUENCE [LARGE SCALE GENOMIC DNA]</scope>
    <source>
        <strain evidence="8 9">Pan189</strain>
    </source>
</reference>
<dbReference type="PANTHER" id="PTHR30558">
    <property type="entry name" value="EXBD MEMBRANE COMPONENT OF PMF-DRIVEN MACROMOLECULE IMPORT SYSTEM"/>
    <property type="match status" value="1"/>
</dbReference>
<dbReference type="Pfam" id="PF02472">
    <property type="entry name" value="ExbD"/>
    <property type="match status" value="1"/>
</dbReference>
<keyword evidence="9" id="KW-1185">Reference proteome</keyword>
<evidence type="ECO:0000256" key="7">
    <source>
        <dbReference type="RuleBase" id="RU003879"/>
    </source>
</evidence>
<evidence type="ECO:0000256" key="3">
    <source>
        <dbReference type="ARBA" id="ARBA00022475"/>
    </source>
</evidence>
<evidence type="ECO:0000256" key="6">
    <source>
        <dbReference type="ARBA" id="ARBA00023136"/>
    </source>
</evidence>
<keyword evidence="7" id="KW-0653">Protein transport</keyword>
<sequence>MPATCYLLTDRFNPSDLGGHSPPYQCRNMKFRHSNKKAEKIEPQMAPMIDVVFQLLIFFMLTLKIIEPEGDFNINMPIGQSQESASEPLLPDIKVRMVATPDGDLASLELNRRKLGNGPEAFERLNGEILRILGNPNDPANADIEVELDADYNLNYRYTVEAISAVRGRLDPSSGQVVSYVEKIKFAPPRRPEAGG</sequence>
<evidence type="ECO:0000313" key="9">
    <source>
        <dbReference type="Proteomes" id="UP000317318"/>
    </source>
</evidence>
<protein>
    <submittedName>
        <fullName evidence="8">Biopolymer transport protein ExbD/TolR</fullName>
    </submittedName>
</protein>
<keyword evidence="6" id="KW-0472">Membrane</keyword>
<dbReference type="PANTHER" id="PTHR30558:SF3">
    <property type="entry name" value="BIOPOLYMER TRANSPORT PROTEIN EXBD-RELATED"/>
    <property type="match status" value="1"/>
</dbReference>
<evidence type="ECO:0000256" key="5">
    <source>
        <dbReference type="ARBA" id="ARBA00022989"/>
    </source>
</evidence>
<dbReference type="GO" id="GO:0005886">
    <property type="term" value="C:plasma membrane"/>
    <property type="evidence" value="ECO:0007669"/>
    <property type="project" value="UniProtKB-SubCell"/>
</dbReference>
<comment type="subcellular location">
    <subcellularLocation>
        <location evidence="1">Cell membrane</location>
        <topology evidence="1">Single-pass membrane protein</topology>
    </subcellularLocation>
    <subcellularLocation>
        <location evidence="7">Cell membrane</location>
        <topology evidence="7">Single-pass type II membrane protein</topology>
    </subcellularLocation>
</comment>
<dbReference type="AlphaFoldDB" id="A0A517R5M1"/>
<gene>
    <name evidence="8" type="ORF">Pan189_35530</name>
</gene>
<dbReference type="GO" id="GO:0022857">
    <property type="term" value="F:transmembrane transporter activity"/>
    <property type="evidence" value="ECO:0007669"/>
    <property type="project" value="InterPro"/>
</dbReference>
<keyword evidence="7" id="KW-0813">Transport</keyword>
<name>A0A517R5M1_9PLAN</name>
<dbReference type="Proteomes" id="UP000317318">
    <property type="component" value="Chromosome"/>
</dbReference>
<dbReference type="KEGG" id="svp:Pan189_35530"/>
<proteinExistence type="inferred from homology"/>
<accession>A0A517R5M1</accession>
<keyword evidence="5" id="KW-1133">Transmembrane helix</keyword>
<evidence type="ECO:0000256" key="4">
    <source>
        <dbReference type="ARBA" id="ARBA00022692"/>
    </source>
</evidence>
<organism evidence="8 9">
    <name type="scientific">Stratiformator vulcanicus</name>
    <dbReference type="NCBI Taxonomy" id="2527980"/>
    <lineage>
        <taxon>Bacteria</taxon>
        <taxon>Pseudomonadati</taxon>
        <taxon>Planctomycetota</taxon>
        <taxon>Planctomycetia</taxon>
        <taxon>Planctomycetales</taxon>
        <taxon>Planctomycetaceae</taxon>
        <taxon>Stratiformator</taxon>
    </lineage>
</organism>